<feature type="region of interest" description="Disordered" evidence="1">
    <location>
        <begin position="1"/>
        <end position="37"/>
    </location>
</feature>
<gene>
    <name evidence="2" type="ORF">SO694_0000303</name>
</gene>
<proteinExistence type="predicted"/>
<name>A0ABR1GCQ1_AURAN</name>
<organism evidence="2 3">
    <name type="scientific">Aureococcus anophagefferens</name>
    <name type="common">Harmful bloom alga</name>
    <dbReference type="NCBI Taxonomy" id="44056"/>
    <lineage>
        <taxon>Eukaryota</taxon>
        <taxon>Sar</taxon>
        <taxon>Stramenopiles</taxon>
        <taxon>Ochrophyta</taxon>
        <taxon>Pelagophyceae</taxon>
        <taxon>Pelagomonadales</taxon>
        <taxon>Pelagomonadaceae</taxon>
        <taxon>Aureococcus</taxon>
    </lineage>
</organism>
<protein>
    <recommendedName>
        <fullName evidence="4">DUF1565 domain-containing protein</fullName>
    </recommendedName>
</protein>
<accession>A0ABR1GCQ1</accession>
<evidence type="ECO:0000313" key="2">
    <source>
        <dbReference type="EMBL" id="KAK7253895.1"/>
    </source>
</evidence>
<dbReference type="EMBL" id="JBBJCI010000033">
    <property type="protein sequence ID" value="KAK7253895.1"/>
    <property type="molecule type" value="Genomic_DNA"/>
</dbReference>
<sequence>MDVLKRTHDSFPSPKRPRSFSVRDCSGRNQKIPQSLPVSKSRMSLRSALEAALPGETLVLGPGHYWEDGADLIVEVDVRVIGDVTMPDRVVIELGGSMLARPFWCSCWSNSPPATSVYGSDIGSHDKKWFCRMPPHHCR</sequence>
<evidence type="ECO:0000256" key="1">
    <source>
        <dbReference type="SAM" id="MobiDB-lite"/>
    </source>
</evidence>
<feature type="compositionally biased region" description="Polar residues" evidence="1">
    <location>
        <begin position="27"/>
        <end position="37"/>
    </location>
</feature>
<evidence type="ECO:0000313" key="3">
    <source>
        <dbReference type="Proteomes" id="UP001363151"/>
    </source>
</evidence>
<comment type="caution">
    <text evidence="2">The sequence shown here is derived from an EMBL/GenBank/DDBJ whole genome shotgun (WGS) entry which is preliminary data.</text>
</comment>
<dbReference type="Proteomes" id="UP001363151">
    <property type="component" value="Unassembled WGS sequence"/>
</dbReference>
<evidence type="ECO:0008006" key="4">
    <source>
        <dbReference type="Google" id="ProtNLM"/>
    </source>
</evidence>
<reference evidence="2 3" key="1">
    <citation type="submission" date="2024-03" db="EMBL/GenBank/DDBJ databases">
        <title>Aureococcus anophagefferens CCMP1851 and Kratosvirus quantuckense: Draft genome of a second virus-susceptible host strain in the model system.</title>
        <authorList>
            <person name="Chase E."/>
            <person name="Truchon A.R."/>
            <person name="Schepens W."/>
            <person name="Wilhelm S.W."/>
        </authorList>
    </citation>
    <scope>NUCLEOTIDE SEQUENCE [LARGE SCALE GENOMIC DNA]</scope>
    <source>
        <strain evidence="2 3">CCMP1851</strain>
    </source>
</reference>
<keyword evidence="3" id="KW-1185">Reference proteome</keyword>